<protein>
    <submittedName>
        <fullName evidence="6">NAD-binding protein</fullName>
    </submittedName>
</protein>
<dbReference type="Gene3D" id="3.40.50.720">
    <property type="entry name" value="NAD(P)-binding Rossmann-like Domain"/>
    <property type="match status" value="1"/>
</dbReference>
<evidence type="ECO:0000313" key="7">
    <source>
        <dbReference type="Proteomes" id="UP000483432"/>
    </source>
</evidence>
<dbReference type="Pfam" id="PF03446">
    <property type="entry name" value="NAD_binding_2"/>
    <property type="match status" value="1"/>
</dbReference>
<name>A0A7C9K2Y0_9PROT</name>
<dbReference type="SUPFAM" id="SSF51735">
    <property type="entry name" value="NAD(P)-binding Rossmann-fold domains"/>
    <property type="match status" value="1"/>
</dbReference>
<dbReference type="Pfam" id="PF14833">
    <property type="entry name" value="NAD_binding_11"/>
    <property type="match status" value="1"/>
</dbReference>
<evidence type="ECO:0000256" key="1">
    <source>
        <dbReference type="ARBA" id="ARBA00023002"/>
    </source>
</evidence>
<organism evidence="6 7">
    <name type="scientific">Sulfuriferula multivorans</name>
    <dbReference type="NCBI Taxonomy" id="1559896"/>
    <lineage>
        <taxon>Bacteria</taxon>
        <taxon>Pseudomonadati</taxon>
        <taxon>Pseudomonadota</taxon>
        <taxon>Betaproteobacteria</taxon>
        <taxon>Nitrosomonadales</taxon>
        <taxon>Sulfuricellaceae</taxon>
        <taxon>Sulfuriferula</taxon>
    </lineage>
</organism>
<evidence type="ECO:0000259" key="4">
    <source>
        <dbReference type="Pfam" id="PF03446"/>
    </source>
</evidence>
<evidence type="ECO:0000259" key="5">
    <source>
        <dbReference type="Pfam" id="PF14833"/>
    </source>
</evidence>
<dbReference type="InterPro" id="IPR002204">
    <property type="entry name" value="3-OH-isobutyrate_DH-rel_CS"/>
</dbReference>
<dbReference type="Proteomes" id="UP000483432">
    <property type="component" value="Unassembled WGS sequence"/>
</dbReference>
<comment type="caution">
    <text evidence="6">The sequence shown here is derived from an EMBL/GenBank/DDBJ whole genome shotgun (WGS) entry which is preliminary data.</text>
</comment>
<feature type="domain" description="3-hydroxyisobutyrate dehydrogenase-like NAD-binding" evidence="5">
    <location>
        <begin position="164"/>
        <end position="284"/>
    </location>
</feature>
<dbReference type="InterPro" id="IPR015815">
    <property type="entry name" value="HIBADH-related"/>
</dbReference>
<keyword evidence="1" id="KW-0560">Oxidoreductase</keyword>
<gene>
    <name evidence="6" type="ORF">GZ085_07640</name>
</gene>
<dbReference type="GO" id="GO:0051287">
    <property type="term" value="F:NAD binding"/>
    <property type="evidence" value="ECO:0007669"/>
    <property type="project" value="InterPro"/>
</dbReference>
<evidence type="ECO:0000256" key="2">
    <source>
        <dbReference type="ARBA" id="ARBA00023027"/>
    </source>
</evidence>
<dbReference type="InterPro" id="IPR013328">
    <property type="entry name" value="6PGD_dom2"/>
</dbReference>
<reference evidence="6 7" key="1">
    <citation type="submission" date="2019-09" db="EMBL/GenBank/DDBJ databases">
        <title>H2 Metabolism Revealed by Metagenomic Analysis in Subglacial Sediment of East Antarctica.</title>
        <authorList>
            <person name="Yang Z."/>
            <person name="Zhang Y."/>
            <person name="Lv Y."/>
            <person name="Yan W."/>
            <person name="Xiao X."/>
            <person name="Sun B."/>
            <person name="Ma H."/>
        </authorList>
    </citation>
    <scope>NUCLEOTIDE SEQUENCE [LARGE SCALE GENOMIC DNA]</scope>
    <source>
        <strain evidence="6">Bin2_2</strain>
    </source>
</reference>
<dbReference type="Gene3D" id="1.10.1040.10">
    <property type="entry name" value="N-(1-d-carboxylethyl)-l-norvaline Dehydrogenase, domain 2"/>
    <property type="match status" value="1"/>
</dbReference>
<feature type="domain" description="6-phosphogluconate dehydrogenase NADP-binding" evidence="4">
    <location>
        <begin position="2"/>
        <end position="161"/>
    </location>
</feature>
<dbReference type="PANTHER" id="PTHR22981">
    <property type="entry name" value="3-HYDROXYISOBUTYRATE DEHYDROGENASE-RELATED"/>
    <property type="match status" value="1"/>
</dbReference>
<dbReference type="SUPFAM" id="SSF48179">
    <property type="entry name" value="6-phosphogluconate dehydrogenase C-terminal domain-like"/>
    <property type="match status" value="1"/>
</dbReference>
<dbReference type="InterPro" id="IPR036291">
    <property type="entry name" value="NAD(P)-bd_dom_sf"/>
</dbReference>
<dbReference type="PIRSF" id="PIRSF000103">
    <property type="entry name" value="HIBADH"/>
    <property type="match status" value="1"/>
</dbReference>
<feature type="active site" evidence="3">
    <location>
        <position position="170"/>
    </location>
</feature>
<dbReference type="EMBL" id="JAAFGW010000096">
    <property type="protein sequence ID" value="NDP48251.1"/>
    <property type="molecule type" value="Genomic_DNA"/>
</dbReference>
<accession>A0A7C9K2Y0</accession>
<dbReference type="GO" id="GO:0016616">
    <property type="term" value="F:oxidoreductase activity, acting on the CH-OH group of donors, NAD or NADP as acceptor"/>
    <property type="evidence" value="ECO:0007669"/>
    <property type="project" value="TreeGrafter"/>
</dbReference>
<proteinExistence type="predicted"/>
<keyword evidence="2" id="KW-0520">NAD</keyword>
<sequence length="298" mass="31404">MTVGFIGLGRMGRGMASNLCRKGFSLVVYDINSKAVQELVKLGAQGGKSIAEASKDVDVIITMLPNSAIVQEAVTGPDGILAHARAGAIVMDMSTVDPQVTDHLADAAKKKGLSFVDAPVGRLASHADRGESLFMVGAAALDFERVKPLLEAMGSTIHHCGVIGTGTRTKLVNNYLAVVSCQLNAEALTLSQRFGLSLEKTLDVIYGTTATNGQLKIAWPEKVLKGDITPGFTIDLAHKDLTLIMEAANSVKAPMPIGAAAREAYSTARARGFGQNDFSAMLDAWCDVSGTEKARLKS</sequence>
<dbReference type="GO" id="GO:0016054">
    <property type="term" value="P:organic acid catabolic process"/>
    <property type="evidence" value="ECO:0007669"/>
    <property type="project" value="UniProtKB-ARBA"/>
</dbReference>
<dbReference type="InterPro" id="IPR008927">
    <property type="entry name" value="6-PGluconate_DH-like_C_sf"/>
</dbReference>
<dbReference type="InterPro" id="IPR006115">
    <property type="entry name" value="6PGDH_NADP-bd"/>
</dbReference>
<evidence type="ECO:0000256" key="3">
    <source>
        <dbReference type="PIRSR" id="PIRSR000103-1"/>
    </source>
</evidence>
<dbReference type="InterPro" id="IPR029154">
    <property type="entry name" value="HIBADH-like_NADP-bd"/>
</dbReference>
<dbReference type="PROSITE" id="PS00895">
    <property type="entry name" value="3_HYDROXYISOBUT_DH"/>
    <property type="match status" value="1"/>
</dbReference>
<evidence type="ECO:0000313" key="6">
    <source>
        <dbReference type="EMBL" id="NDP48251.1"/>
    </source>
</evidence>
<dbReference type="PANTHER" id="PTHR22981:SF7">
    <property type="entry name" value="3-HYDROXYISOBUTYRATE DEHYDROGENASE, MITOCHONDRIAL"/>
    <property type="match status" value="1"/>
</dbReference>
<dbReference type="AlphaFoldDB" id="A0A7C9K2Y0"/>
<dbReference type="GO" id="GO:0050661">
    <property type="term" value="F:NADP binding"/>
    <property type="evidence" value="ECO:0007669"/>
    <property type="project" value="InterPro"/>
</dbReference>